<proteinExistence type="predicted"/>
<evidence type="ECO:0000313" key="3">
    <source>
        <dbReference type="EMBL" id="KAG2925795.1"/>
    </source>
</evidence>
<dbReference type="EMBL" id="RCMV01000386">
    <property type="protein sequence ID" value="KAG3218041.1"/>
    <property type="molecule type" value="Genomic_DNA"/>
</dbReference>
<dbReference type="Proteomes" id="UP000736787">
    <property type="component" value="Unassembled WGS sequence"/>
</dbReference>
<feature type="compositionally biased region" description="Low complexity" evidence="1">
    <location>
        <begin position="9"/>
        <end position="25"/>
    </location>
</feature>
<protein>
    <submittedName>
        <fullName evidence="7">Uncharacterized protein</fullName>
    </submittedName>
</protein>
<dbReference type="Proteomes" id="UP000774804">
    <property type="component" value="Unassembled WGS sequence"/>
</dbReference>
<feature type="compositionally biased region" description="Low complexity" evidence="1">
    <location>
        <begin position="113"/>
        <end position="130"/>
    </location>
</feature>
<dbReference type="AlphaFoldDB" id="A0A329S2A3"/>
<reference evidence="2" key="2">
    <citation type="submission" date="2018-10" db="EMBL/GenBank/DDBJ databases">
        <title>Effector identification in a new, highly contiguous assembly of the strawberry crown rot pathogen Phytophthora cactorum.</title>
        <authorList>
            <person name="Armitage A.D."/>
            <person name="Nellist C.F."/>
            <person name="Bates H."/>
            <person name="Vickerstaff R.J."/>
            <person name="Harrison R.J."/>
        </authorList>
    </citation>
    <scope>NUCLEOTIDE SEQUENCE</scope>
    <source>
        <strain evidence="2">15-7</strain>
        <strain evidence="3">4032</strain>
        <strain evidence="4">4040</strain>
        <strain evidence="5">P415</strain>
        <strain evidence="6">P421</strain>
    </source>
</reference>
<feature type="region of interest" description="Disordered" evidence="1">
    <location>
        <begin position="329"/>
        <end position="374"/>
    </location>
</feature>
<dbReference type="OrthoDB" id="122119at2759"/>
<evidence type="ECO:0000313" key="4">
    <source>
        <dbReference type="EMBL" id="KAG2931072.1"/>
    </source>
</evidence>
<dbReference type="VEuPathDB" id="FungiDB:PC110_g12823"/>
<evidence type="ECO:0000313" key="8">
    <source>
        <dbReference type="Proteomes" id="UP000251314"/>
    </source>
</evidence>
<evidence type="ECO:0000256" key="1">
    <source>
        <dbReference type="SAM" id="MobiDB-lite"/>
    </source>
</evidence>
<evidence type="ECO:0000313" key="6">
    <source>
        <dbReference type="EMBL" id="KAG3218041.1"/>
    </source>
</evidence>
<dbReference type="Proteomes" id="UP000251314">
    <property type="component" value="Unassembled WGS sequence"/>
</dbReference>
<dbReference type="EMBL" id="RCML01000441">
    <property type="protein sequence ID" value="KAG2976963.1"/>
    <property type="molecule type" value="Genomic_DNA"/>
</dbReference>
<dbReference type="Proteomes" id="UP000760860">
    <property type="component" value="Unassembled WGS sequence"/>
</dbReference>
<name>A0A329S2A3_9STRA</name>
<evidence type="ECO:0000313" key="7">
    <source>
        <dbReference type="EMBL" id="RAW30819.1"/>
    </source>
</evidence>
<dbReference type="Proteomes" id="UP000735874">
    <property type="component" value="Unassembled WGS sequence"/>
</dbReference>
<comment type="caution">
    <text evidence="7">The sequence shown here is derived from an EMBL/GenBank/DDBJ whole genome shotgun (WGS) entry which is preliminary data.</text>
</comment>
<dbReference type="EMBL" id="RCMI01000204">
    <property type="protein sequence ID" value="KAG2925795.1"/>
    <property type="molecule type" value="Genomic_DNA"/>
</dbReference>
<organism evidence="7 8">
    <name type="scientific">Phytophthora cactorum</name>
    <dbReference type="NCBI Taxonomy" id="29920"/>
    <lineage>
        <taxon>Eukaryota</taxon>
        <taxon>Sar</taxon>
        <taxon>Stramenopiles</taxon>
        <taxon>Oomycota</taxon>
        <taxon>Peronosporomycetes</taxon>
        <taxon>Peronosporales</taxon>
        <taxon>Peronosporaceae</taxon>
        <taxon>Phytophthora</taxon>
    </lineage>
</organism>
<sequence>MSVRREVVSLSQLLRRNENSSSSRRGTGRAPPLPLQSSRRRAETPLSAGQRTVAARQAQSAPFTEKPATSGYHPPSFTQRVLTSQSDVGVSSQASSGFPVLSQEVYDPGSEQFSAMTSMSQSSFSQPQSQNLLGSSQDDQLHPLQRWQAEQALPAPKSPVRCNGSEKLQELEQNLTKAFVEQTCEQKHQQQELLMQFASPIKKSLAEVKGQLATSCESQQQQRVAIGGLEKGICNIAESVTELRQQSLSNKAVCEETRTAVTNETAAVKAALTELQAKVKTVESSVKSCSGLVAHALGAEATKHNELLSAVAASSCTCPKQTVIAEDSSDADIASKKRRRSPHRHEVAERNSGCFTSPAAMPAPRTKARSSPHCGVGSRLRYGGEDDEIGDEGLCLALQRIETLRAKRRHYQYGP</sequence>
<dbReference type="EMBL" id="RCMG01000094">
    <property type="protein sequence ID" value="KAG2863883.1"/>
    <property type="molecule type" value="Genomic_DNA"/>
</dbReference>
<dbReference type="EMBL" id="MJFZ01000351">
    <property type="protein sequence ID" value="RAW30819.1"/>
    <property type="molecule type" value="Genomic_DNA"/>
</dbReference>
<evidence type="ECO:0000313" key="2">
    <source>
        <dbReference type="EMBL" id="KAG2863883.1"/>
    </source>
</evidence>
<dbReference type="Proteomes" id="UP000697107">
    <property type="component" value="Unassembled WGS sequence"/>
</dbReference>
<gene>
    <name evidence="7" type="ORF">PC110_g12823</name>
    <name evidence="2" type="ORF">PC113_g5079</name>
    <name evidence="3" type="ORF">PC115_g8096</name>
    <name evidence="4" type="ORF">PC117_g13576</name>
    <name evidence="5" type="ORF">PC118_g13144</name>
    <name evidence="6" type="ORF">PC129_g11147</name>
</gene>
<accession>A0A329S2A3</accession>
<dbReference type="EMBL" id="RCMK01000401">
    <property type="protein sequence ID" value="KAG2931072.1"/>
    <property type="molecule type" value="Genomic_DNA"/>
</dbReference>
<feature type="region of interest" description="Disordered" evidence="1">
    <location>
        <begin position="1"/>
        <end position="78"/>
    </location>
</feature>
<feature type="region of interest" description="Disordered" evidence="1">
    <location>
        <begin position="113"/>
        <end position="136"/>
    </location>
</feature>
<keyword evidence="8" id="KW-1185">Reference proteome</keyword>
<evidence type="ECO:0000313" key="5">
    <source>
        <dbReference type="EMBL" id="KAG2976963.1"/>
    </source>
</evidence>
<reference evidence="7 8" key="1">
    <citation type="submission" date="2018-01" db="EMBL/GenBank/DDBJ databases">
        <title>Draft genome of the strawberry crown rot pathogen Phytophthora cactorum.</title>
        <authorList>
            <person name="Armitage A.D."/>
            <person name="Lysoe E."/>
            <person name="Nellist C.F."/>
            <person name="Harrison R.J."/>
            <person name="Brurberg M.B."/>
        </authorList>
    </citation>
    <scope>NUCLEOTIDE SEQUENCE [LARGE SCALE GENOMIC DNA]</scope>
    <source>
        <strain evidence="7 8">10300</strain>
    </source>
</reference>